<protein>
    <submittedName>
        <fullName evidence="2">Uncharacterized protein</fullName>
    </submittedName>
</protein>
<name>A0A5C4MT82_9ACTN</name>
<evidence type="ECO:0000313" key="3">
    <source>
        <dbReference type="EMBL" id="TNC50290.1"/>
    </source>
</evidence>
<evidence type="ECO:0000256" key="1">
    <source>
        <dbReference type="SAM" id="Phobius"/>
    </source>
</evidence>
<feature type="transmembrane region" description="Helical" evidence="1">
    <location>
        <begin position="206"/>
        <end position="225"/>
    </location>
</feature>
<sequence length="226" mass="23788">MSYLNDRRGFTRRKCFFEAAAVGSWLGALTTWPLHGGDGRLLAGFATIGIAVLAVSTFISVVGTRWIDRRLKAVIEQGSEEILAGAVVGTPAPGQIVRRYSANGRRAYAMGFPVAADTPADALLLTALLPDGARRVAALVPRPFGRAVPGATACLIVHPDRADVAVLDARAAPEDLAAVTADPRWRSADLPTDTSVFGSPRMAVRWTVAGLAGGATLGWFAMVMFG</sequence>
<dbReference type="AlphaFoldDB" id="A0A5C4MT82"/>
<comment type="caution">
    <text evidence="2">The sequence shown here is derived from an EMBL/GenBank/DDBJ whole genome shotgun (WGS) entry which is preliminary data.</text>
</comment>
<feature type="transmembrane region" description="Helical" evidence="1">
    <location>
        <begin position="41"/>
        <end position="62"/>
    </location>
</feature>
<dbReference type="OrthoDB" id="3790667at2"/>
<dbReference type="EMBL" id="VDFR01000018">
    <property type="protein sequence ID" value="TNC50290.1"/>
    <property type="molecule type" value="Genomic_DNA"/>
</dbReference>
<evidence type="ECO:0000313" key="4">
    <source>
        <dbReference type="Proteomes" id="UP000306740"/>
    </source>
</evidence>
<dbReference type="Proteomes" id="UP000306740">
    <property type="component" value="Unassembled WGS sequence"/>
</dbReference>
<keyword evidence="1" id="KW-0472">Membrane</keyword>
<proteinExistence type="predicted"/>
<dbReference type="EMBL" id="VDFR01000044">
    <property type="protein sequence ID" value="TNC47536.1"/>
    <property type="molecule type" value="Genomic_DNA"/>
</dbReference>
<dbReference type="RefSeq" id="WP_139105352.1">
    <property type="nucleotide sequence ID" value="NZ_VDFR01000018.1"/>
</dbReference>
<keyword evidence="1" id="KW-0812">Transmembrane</keyword>
<reference evidence="2 4" key="1">
    <citation type="submission" date="2019-05" db="EMBL/GenBank/DDBJ databases">
        <title>Mumia sp. nov., isolated from the intestinal contents of plateau pika (Ochotona curzoniae) in the Qinghai-Tibet plateau of China.</title>
        <authorList>
            <person name="Tian Z."/>
        </authorList>
    </citation>
    <scope>NUCLEOTIDE SEQUENCE [LARGE SCALE GENOMIC DNA]</scope>
    <source>
        <strain evidence="4">527</strain>
        <strain evidence="2">Z527</strain>
    </source>
</reference>
<evidence type="ECO:0000313" key="2">
    <source>
        <dbReference type="EMBL" id="TNC47536.1"/>
    </source>
</evidence>
<gene>
    <name evidence="3" type="ORF">FHE65_04280</name>
    <name evidence="2" type="ORF">FHE65_09480</name>
</gene>
<accession>A0A5C4MT82</accession>
<keyword evidence="1" id="KW-1133">Transmembrane helix</keyword>
<organism evidence="2 4">
    <name type="scientific">Mumia zhuanghuii</name>
    <dbReference type="NCBI Taxonomy" id="2585211"/>
    <lineage>
        <taxon>Bacteria</taxon>
        <taxon>Bacillati</taxon>
        <taxon>Actinomycetota</taxon>
        <taxon>Actinomycetes</taxon>
        <taxon>Propionibacteriales</taxon>
        <taxon>Nocardioidaceae</taxon>
        <taxon>Mumia</taxon>
    </lineage>
</organism>